<dbReference type="SMART" id="SM01178">
    <property type="entry name" value="DUF4217"/>
    <property type="match status" value="1"/>
</dbReference>
<evidence type="ECO:0000256" key="2">
    <source>
        <dbReference type="ARBA" id="ARBA00022741"/>
    </source>
</evidence>
<dbReference type="InterPro" id="IPR027417">
    <property type="entry name" value="P-loop_NTPase"/>
</dbReference>
<keyword evidence="2 11" id="KW-0547">Nucleotide-binding</keyword>
<dbReference type="PROSITE" id="PS00996">
    <property type="entry name" value="RIBOSOMAL_S21E"/>
    <property type="match status" value="1"/>
</dbReference>
<feature type="domain" description="Helicase C-terminal" evidence="14">
    <location>
        <begin position="568"/>
        <end position="738"/>
    </location>
</feature>
<dbReference type="InterPro" id="IPR018279">
    <property type="entry name" value="Ribosomal_eS21_CS"/>
</dbReference>
<feature type="region of interest" description="Disordered" evidence="12">
    <location>
        <begin position="1"/>
        <end position="67"/>
    </location>
</feature>
<dbReference type="SMART" id="SM00487">
    <property type="entry name" value="DEXDc"/>
    <property type="match status" value="1"/>
</dbReference>
<dbReference type="Pfam" id="PF01249">
    <property type="entry name" value="Ribosomal_S21e"/>
    <property type="match status" value="1"/>
</dbReference>
<dbReference type="GO" id="GO:0003723">
    <property type="term" value="F:RNA binding"/>
    <property type="evidence" value="ECO:0007669"/>
    <property type="project" value="UniProtKB-UniRule"/>
</dbReference>
<dbReference type="GO" id="GO:1990904">
    <property type="term" value="C:ribonucleoprotein complex"/>
    <property type="evidence" value="ECO:0007669"/>
    <property type="project" value="UniProtKB-KW"/>
</dbReference>
<keyword evidence="8" id="KW-0687">Ribonucleoprotein</keyword>
<dbReference type="Gene3D" id="3.30.1230.20">
    <property type="match status" value="1"/>
</dbReference>
<organism evidence="15">
    <name type="scientific">Setaria italica</name>
    <name type="common">Foxtail millet</name>
    <name type="synonym">Panicum italicum</name>
    <dbReference type="NCBI Taxonomy" id="4555"/>
    <lineage>
        <taxon>Eukaryota</taxon>
        <taxon>Viridiplantae</taxon>
        <taxon>Streptophyta</taxon>
        <taxon>Embryophyta</taxon>
        <taxon>Tracheophyta</taxon>
        <taxon>Spermatophyta</taxon>
        <taxon>Magnoliopsida</taxon>
        <taxon>Liliopsida</taxon>
        <taxon>Poales</taxon>
        <taxon>Poaceae</taxon>
        <taxon>PACMAD clade</taxon>
        <taxon>Panicoideae</taxon>
        <taxon>Panicodae</taxon>
        <taxon>Paniceae</taxon>
        <taxon>Cenchrinae</taxon>
        <taxon>Setaria</taxon>
    </lineage>
</organism>
<evidence type="ECO:0000256" key="3">
    <source>
        <dbReference type="ARBA" id="ARBA00022801"/>
    </source>
</evidence>
<dbReference type="SMART" id="SM00490">
    <property type="entry name" value="HELICc"/>
    <property type="match status" value="1"/>
</dbReference>
<evidence type="ECO:0000259" key="14">
    <source>
        <dbReference type="PROSITE" id="PS51194"/>
    </source>
</evidence>
<dbReference type="InterPro" id="IPR001650">
    <property type="entry name" value="Helicase_C-like"/>
</dbReference>
<name>A0A368Q7D2_SETIT</name>
<dbReference type="GO" id="GO:0003724">
    <property type="term" value="F:RNA helicase activity"/>
    <property type="evidence" value="ECO:0007669"/>
    <property type="project" value="UniProtKB-EC"/>
</dbReference>
<feature type="compositionally biased region" description="Pro residues" evidence="12">
    <location>
        <begin position="38"/>
        <end position="47"/>
    </location>
</feature>
<dbReference type="GO" id="GO:0005829">
    <property type="term" value="C:cytosol"/>
    <property type="evidence" value="ECO:0007669"/>
    <property type="project" value="UniProtKB-ARBA"/>
</dbReference>
<dbReference type="OrthoDB" id="10259640at2759"/>
<evidence type="ECO:0000256" key="12">
    <source>
        <dbReference type="SAM" id="MobiDB-lite"/>
    </source>
</evidence>
<evidence type="ECO:0000256" key="5">
    <source>
        <dbReference type="ARBA" id="ARBA00022840"/>
    </source>
</evidence>
<evidence type="ECO:0000259" key="13">
    <source>
        <dbReference type="PROSITE" id="PS51192"/>
    </source>
</evidence>
<dbReference type="InterPro" id="IPR000629">
    <property type="entry name" value="RNA-helicase_DEAD-box_CS"/>
</dbReference>
<dbReference type="GO" id="GO:0016887">
    <property type="term" value="F:ATP hydrolysis activity"/>
    <property type="evidence" value="ECO:0007669"/>
    <property type="project" value="RHEA"/>
</dbReference>
<feature type="region of interest" description="Disordered" evidence="12">
    <location>
        <begin position="796"/>
        <end position="837"/>
    </location>
</feature>
<evidence type="ECO:0000256" key="6">
    <source>
        <dbReference type="ARBA" id="ARBA00022884"/>
    </source>
</evidence>
<reference evidence="15" key="2">
    <citation type="submission" date="2015-07" db="EMBL/GenBank/DDBJ databases">
        <authorList>
            <person name="Noorani M."/>
        </authorList>
    </citation>
    <scope>NUCLEOTIDE SEQUENCE</scope>
    <source>
        <strain evidence="15">Yugu1</strain>
    </source>
</reference>
<feature type="domain" description="Helicase ATP-binding" evidence="13">
    <location>
        <begin position="372"/>
        <end position="547"/>
    </location>
</feature>
<keyword evidence="3 11" id="KW-0378">Hydrolase</keyword>
<comment type="catalytic activity">
    <reaction evidence="10 11">
        <text>ATP + H2O = ADP + phosphate + H(+)</text>
        <dbReference type="Rhea" id="RHEA:13065"/>
        <dbReference type="ChEBI" id="CHEBI:15377"/>
        <dbReference type="ChEBI" id="CHEBI:15378"/>
        <dbReference type="ChEBI" id="CHEBI:30616"/>
        <dbReference type="ChEBI" id="CHEBI:43474"/>
        <dbReference type="ChEBI" id="CHEBI:456216"/>
        <dbReference type="EC" id="3.6.4.13"/>
    </reaction>
</comment>
<dbReference type="PROSITE" id="PS51192">
    <property type="entry name" value="HELICASE_ATP_BIND_1"/>
    <property type="match status" value="1"/>
</dbReference>
<evidence type="ECO:0000256" key="9">
    <source>
        <dbReference type="ARBA" id="ARBA00024357"/>
    </source>
</evidence>
<feature type="compositionally biased region" description="Pro residues" evidence="12">
    <location>
        <begin position="1"/>
        <end position="18"/>
    </location>
</feature>
<dbReference type="EMBL" id="CM003529">
    <property type="protein sequence ID" value="RCV13926.1"/>
    <property type="molecule type" value="Genomic_DNA"/>
</dbReference>
<keyword evidence="5 11" id="KW-0067">ATP-binding</keyword>
<dbReference type="PROSITE" id="PS51194">
    <property type="entry name" value="HELICASE_CTER"/>
    <property type="match status" value="1"/>
</dbReference>
<dbReference type="GO" id="GO:0005840">
    <property type="term" value="C:ribosome"/>
    <property type="evidence" value="ECO:0007669"/>
    <property type="project" value="UniProtKB-KW"/>
</dbReference>
<dbReference type="FunFam" id="3.40.50.300:FF:000379">
    <property type="entry name" value="RNA helicase"/>
    <property type="match status" value="1"/>
</dbReference>
<evidence type="ECO:0000256" key="7">
    <source>
        <dbReference type="ARBA" id="ARBA00022980"/>
    </source>
</evidence>
<comment type="function">
    <text evidence="11">RNA helicase.</text>
</comment>
<accession>A0A368Q7D2</accession>
<feature type="compositionally biased region" description="Low complexity" evidence="12">
    <location>
        <begin position="19"/>
        <end position="37"/>
    </location>
</feature>
<dbReference type="InterPro" id="IPR044773">
    <property type="entry name" value="DDX18/Has1_DEADc"/>
</dbReference>
<dbReference type="InterPro" id="IPR011545">
    <property type="entry name" value="DEAD/DEAH_box_helicase_dom"/>
</dbReference>
<keyword evidence="6 11" id="KW-0694">RNA-binding</keyword>
<comment type="domain">
    <text evidence="11">The Q motif is unique to and characteristic of the DEAD box family of RNA helicases and controls ATP binding and hydrolysis.</text>
</comment>
<dbReference type="Gene3D" id="3.40.50.300">
    <property type="entry name" value="P-loop containing nucleotide triphosphate hydrolases"/>
    <property type="match status" value="2"/>
</dbReference>
<dbReference type="PANTHER" id="PTHR24031">
    <property type="entry name" value="RNA HELICASE"/>
    <property type="match status" value="1"/>
</dbReference>
<evidence type="ECO:0000256" key="11">
    <source>
        <dbReference type="RuleBase" id="RU365068"/>
    </source>
</evidence>
<feature type="compositionally biased region" description="Basic and acidic residues" evidence="12">
    <location>
        <begin position="300"/>
        <end position="326"/>
    </location>
</feature>
<dbReference type="PROSITE" id="PS00039">
    <property type="entry name" value="DEAD_ATP_HELICASE"/>
    <property type="match status" value="1"/>
</dbReference>
<dbReference type="CDD" id="cd17942">
    <property type="entry name" value="DEADc_DDX18"/>
    <property type="match status" value="1"/>
</dbReference>
<sequence>MGNSAAPPPLPSPPPPVPSAASLFPPSAAPLTAHHLPAAPPPLPSLPAGPFTGWISPPPDLPGAGSRLRRLLLPPIRHPSPGAPSLGHTFSPAISTGRTSTGWISPPSDLPPRRPCHLPPPLPSIAPVKLHLPYQVPPLPSATTVSPALQGPEQGLGFITQTNHDHLFPHLRSSRRRSSHLVSPSPECCRIPPISIMQNEEGKMVDLYVPRKCSATNRIITAKDHASFIESDSKEEESVYDTASDGDEGEERQQELESDDEDEDVEERSNDDEEGEDEDEDEDESEEEEVKEDKKKKKKEKEQAKEMVKEDKKEKKEKEVGKEEKKVKKKKGEGSGILSNKLCSELPISELTANAIREMNYTHLTQIQARSIPHLLEGKDVMGAAKTGSGKTLAFLVPAIELLHHLHFSPRNGTGVIVVCPTRELAIQTHNVAKELMKYHSQTLGYVIGGNNRRSEADQLAKGVNLLVATPGRLLDHLQNTKSFIYKRLKCLVIDEADRILEQNFEEDMKQIFKRLPQNRQTVLFSATQTPEVEKFAKLSFEKNEESKEKPVYVGVDDDNSKQATVEGLQQGYCVISSEKRFLVLYAFLKKKQNKKVMVFFSSCNSVKFHTELLNFIGIECFDIHGKQKQQKRTTTFFNFCKAEKGILLCTNVAARGLDIPDVDYIVQYDPPDEPKDYIHRVGRTARGDKGKGSALLFLLPEELKFLIYLKAARVALTEYEFSQKNVPNLQSHLEKIVSDNYYLNQSAKEAYRSYVLAYDSHSMKDIFNVHQLDLQKVAASFCFRSPPKVNLDLESSAAKHRKRRRLDGGKRHGIGPSNPYGRKDKDGGNKRQFARF</sequence>
<evidence type="ECO:0000256" key="8">
    <source>
        <dbReference type="ARBA" id="ARBA00023274"/>
    </source>
</evidence>
<dbReference type="SUPFAM" id="SSF52540">
    <property type="entry name" value="P-loop containing nucleoside triphosphate hydrolases"/>
    <property type="match status" value="1"/>
</dbReference>
<reference evidence="15" key="1">
    <citation type="journal article" date="2012" name="Nat. Biotechnol.">
        <title>Reference genome sequence of the model plant Setaria.</title>
        <authorList>
            <person name="Bennetzen J.L."/>
            <person name="Schmutz J."/>
            <person name="Wang H."/>
            <person name="Percifield R."/>
            <person name="Hawkins J."/>
            <person name="Pontaroli A.C."/>
            <person name="Estep M."/>
            <person name="Feng L."/>
            <person name="Vaughn J.N."/>
            <person name="Grimwood J."/>
            <person name="Jenkins J."/>
            <person name="Barry K."/>
            <person name="Lindquist E."/>
            <person name="Hellsten U."/>
            <person name="Deshpande S."/>
            <person name="Wang X."/>
            <person name="Wu X."/>
            <person name="Mitros T."/>
            <person name="Triplett J."/>
            <person name="Yang X."/>
            <person name="Ye C.Y."/>
            <person name="Mauro-Herrera M."/>
            <person name="Wang L."/>
            <person name="Li P."/>
            <person name="Sharma M."/>
            <person name="Sharma R."/>
            <person name="Ronald P.C."/>
            <person name="Panaud O."/>
            <person name="Kellogg E.A."/>
            <person name="Brutnell T.P."/>
            <person name="Doust A.N."/>
            <person name="Tuskan G.A."/>
            <person name="Rokhsar D."/>
            <person name="Devos K.M."/>
        </authorList>
    </citation>
    <scope>NUCLEOTIDE SEQUENCE [LARGE SCALE GENOMIC DNA]</scope>
    <source>
        <strain evidence="15">Yugu1</strain>
    </source>
</reference>
<dbReference type="STRING" id="4555.A0A368Q7D2"/>
<feature type="region of interest" description="Disordered" evidence="12">
    <location>
        <begin position="230"/>
        <end position="334"/>
    </location>
</feature>
<dbReference type="InterPro" id="IPR038579">
    <property type="entry name" value="Ribosomal_eS21_sf"/>
</dbReference>
<dbReference type="GO" id="GO:0005524">
    <property type="term" value="F:ATP binding"/>
    <property type="evidence" value="ECO:0007669"/>
    <property type="project" value="UniProtKB-UniRule"/>
</dbReference>
<dbReference type="InterPro" id="IPR025313">
    <property type="entry name" value="SPB4-like_CTE"/>
</dbReference>
<dbReference type="GO" id="GO:0006412">
    <property type="term" value="P:translation"/>
    <property type="evidence" value="ECO:0007669"/>
    <property type="project" value="InterPro"/>
</dbReference>
<keyword evidence="7" id="KW-0689">Ribosomal protein</keyword>
<gene>
    <name evidence="15" type="ORF">SETIT_2G385500v2</name>
</gene>
<dbReference type="Pfam" id="PF00270">
    <property type="entry name" value="DEAD"/>
    <property type="match status" value="1"/>
</dbReference>
<protein>
    <recommendedName>
        <fullName evidence="11">ATP-dependent RNA helicase</fullName>
        <ecNumber evidence="11">3.6.4.13</ecNumber>
    </recommendedName>
</protein>
<dbReference type="EC" id="3.6.4.13" evidence="11"/>
<keyword evidence="4 11" id="KW-0347">Helicase</keyword>
<evidence type="ECO:0000256" key="10">
    <source>
        <dbReference type="ARBA" id="ARBA00047984"/>
    </source>
</evidence>
<comment type="similarity">
    <text evidence="1">Belongs to the eukaryotic ribosomal protein eS21 family.</text>
</comment>
<evidence type="ECO:0000256" key="1">
    <source>
        <dbReference type="ARBA" id="ARBA00010228"/>
    </source>
</evidence>
<dbReference type="Pfam" id="PF13959">
    <property type="entry name" value="CTE_SPB4"/>
    <property type="match status" value="1"/>
</dbReference>
<dbReference type="InterPro" id="IPR014001">
    <property type="entry name" value="Helicase_ATP-bd"/>
</dbReference>
<evidence type="ECO:0000256" key="4">
    <source>
        <dbReference type="ARBA" id="ARBA00022806"/>
    </source>
</evidence>
<feature type="compositionally biased region" description="Acidic residues" evidence="12">
    <location>
        <begin position="233"/>
        <end position="290"/>
    </location>
</feature>
<dbReference type="CDD" id="cd18787">
    <property type="entry name" value="SF2_C_DEAD"/>
    <property type="match status" value="1"/>
</dbReference>
<comment type="similarity">
    <text evidence="9">Belongs to the DEAD box helicase family. DDX18/HAS1 subfamily.</text>
</comment>
<dbReference type="AlphaFoldDB" id="A0A368Q7D2"/>
<dbReference type="GO" id="GO:0003735">
    <property type="term" value="F:structural constituent of ribosome"/>
    <property type="evidence" value="ECO:0007669"/>
    <property type="project" value="InterPro"/>
</dbReference>
<dbReference type="InterPro" id="IPR001931">
    <property type="entry name" value="Ribosomal_eS21"/>
</dbReference>
<evidence type="ECO:0000313" key="15">
    <source>
        <dbReference type="EMBL" id="RCV13926.1"/>
    </source>
</evidence>
<proteinExistence type="inferred from homology"/>
<dbReference type="Pfam" id="PF00271">
    <property type="entry name" value="Helicase_C"/>
    <property type="match status" value="1"/>
</dbReference>